<evidence type="ECO:0000259" key="1">
    <source>
        <dbReference type="Pfam" id="PF08427"/>
    </source>
</evidence>
<reference evidence="2 3" key="1">
    <citation type="submission" date="2024-05" db="EMBL/GenBank/DDBJ databases">
        <title>A draft genome resource for the thread blight pathogen Marasmius tenuissimus strain MS-2.</title>
        <authorList>
            <person name="Yulfo-Soto G.E."/>
            <person name="Baruah I.K."/>
            <person name="Amoako-Attah I."/>
            <person name="Bukari Y."/>
            <person name="Meinhardt L.W."/>
            <person name="Bailey B.A."/>
            <person name="Cohen S.P."/>
        </authorList>
    </citation>
    <scope>NUCLEOTIDE SEQUENCE [LARGE SCALE GENOMIC DNA]</scope>
    <source>
        <strain evidence="2 3">MS-2</strain>
    </source>
</reference>
<protein>
    <recommendedName>
        <fullName evidence="1">Armadillo-like helical domain-containing protein</fullName>
    </recommendedName>
</protein>
<dbReference type="Pfam" id="PF08427">
    <property type="entry name" value="ARMH3_C"/>
    <property type="match status" value="1"/>
</dbReference>
<sequence>MDSLFTTGGIESLIRETTIFLELCLAESSSFLLKPQYLHEFVYELVRNSAVMEKQISLLRSLVTPGQTGTKRSSWLSQDPEEFLGNVLGVTKHYEEKIALTRAKTAREGLRVVAKEIDRDGLSGMKATREFKPP</sequence>
<dbReference type="EMBL" id="JBBXMP010000017">
    <property type="protein sequence ID" value="KAL0068682.1"/>
    <property type="molecule type" value="Genomic_DNA"/>
</dbReference>
<keyword evidence="3" id="KW-1185">Reference proteome</keyword>
<evidence type="ECO:0000313" key="3">
    <source>
        <dbReference type="Proteomes" id="UP001437256"/>
    </source>
</evidence>
<comment type="caution">
    <text evidence="2">The sequence shown here is derived from an EMBL/GenBank/DDBJ whole genome shotgun (WGS) entry which is preliminary data.</text>
</comment>
<accession>A0ABR3A810</accession>
<gene>
    <name evidence="2" type="ORF">AAF712_004398</name>
</gene>
<feature type="domain" description="Armadillo-like helical" evidence="1">
    <location>
        <begin position="8"/>
        <end position="106"/>
    </location>
</feature>
<evidence type="ECO:0000313" key="2">
    <source>
        <dbReference type="EMBL" id="KAL0068682.1"/>
    </source>
</evidence>
<name>A0ABR3A810_9AGAR</name>
<dbReference type="Proteomes" id="UP001437256">
    <property type="component" value="Unassembled WGS sequence"/>
</dbReference>
<proteinExistence type="predicted"/>
<dbReference type="InterPro" id="IPR013636">
    <property type="entry name" value="ARMH3_C"/>
</dbReference>
<organism evidence="2 3">
    <name type="scientific">Marasmius tenuissimus</name>
    <dbReference type="NCBI Taxonomy" id="585030"/>
    <lineage>
        <taxon>Eukaryota</taxon>
        <taxon>Fungi</taxon>
        <taxon>Dikarya</taxon>
        <taxon>Basidiomycota</taxon>
        <taxon>Agaricomycotina</taxon>
        <taxon>Agaricomycetes</taxon>
        <taxon>Agaricomycetidae</taxon>
        <taxon>Agaricales</taxon>
        <taxon>Marasmiineae</taxon>
        <taxon>Marasmiaceae</taxon>
        <taxon>Marasmius</taxon>
    </lineage>
</organism>